<dbReference type="Proteomes" id="UP000570595">
    <property type="component" value="Unassembled WGS sequence"/>
</dbReference>
<gene>
    <name evidence="2" type="ORF">FOZ61_010776</name>
</gene>
<dbReference type="SUPFAM" id="SSF81631">
    <property type="entry name" value="PAP/OAS1 substrate-binding domain"/>
    <property type="match status" value="1"/>
</dbReference>
<dbReference type="InterPro" id="IPR054708">
    <property type="entry name" value="MTPAP-like_central"/>
</dbReference>
<evidence type="ECO:0000313" key="3">
    <source>
        <dbReference type="Proteomes" id="UP000570595"/>
    </source>
</evidence>
<dbReference type="AlphaFoldDB" id="A0A7J6M1X2"/>
<dbReference type="GO" id="GO:0016779">
    <property type="term" value="F:nucleotidyltransferase activity"/>
    <property type="evidence" value="ECO:0007669"/>
    <property type="project" value="TreeGrafter"/>
</dbReference>
<name>A0A7J6M1X2_PEROL</name>
<sequence>MTAFSYDRAVCYCPRAIRDSSHIPLSAKTGWSREIFKVTVGLIHTCEGVGSKELLTMSPVNRRDISPSALPPSLLYPCRAWEQFTPVRPGKRPVDHLLVSVDIDLKGGRLLLAAAKELCDGLLASLRRVCEIMKTMAEALPSLEVTIDASNTPPHQAMGLCCFLSHFLMGVSNLVEHLRRREVDKENSEEWYDDEPLIEIEITRLRMAHCGLTLQHLAQSLLSGRPRVESAASVALGSWDLSSNAISGERKAEVRKSSLLSVVKVVCKSLKEVDISWNLPGCADLFRSFLPTYPHAAKIIGASAVLLREEEVGPRKGPSDAFEFNRTQKWSLQPVANSRSAVEWERILSEVLLSRVNDAVTKVFGDDTENGDAYIRVFGSSLSGFALASTEESDVDAVVLLRGHERSIEDNLEEGPSSPWHRWSRAFVNTLSRSLPRTPTSFNRTRGYFYRMEVSEAITRARVPILKLKLTLAEDDSVPLEVVQVDVSFMNSLGVKNSELLREYGRQRNQQHPVNRPSALPRLHSCVIPVVCAVKGWAKQNSLVSAKSNNFRRLTSYAWTMMVIFYLQVRVGLLPSLQRPPLDKRGATRRPTFFLDSDDEDLQTAIFRREICLHYYDYRLEDVDQLVRGFFRFYSLGEFLYSSPIDITTGTVSPPPTLEQLSEVSSAVRAGRCLPRPVIRDPFLRRKDLASNCGDWELIYRALRSTATA</sequence>
<dbReference type="CDD" id="cd05402">
    <property type="entry name" value="NT_PAP_TUTase"/>
    <property type="match status" value="1"/>
</dbReference>
<dbReference type="Gene3D" id="1.10.1410.10">
    <property type="match status" value="1"/>
</dbReference>
<dbReference type="SUPFAM" id="SSF81301">
    <property type="entry name" value="Nucleotidyltransferase"/>
    <property type="match status" value="1"/>
</dbReference>
<dbReference type="InterPro" id="IPR043519">
    <property type="entry name" value="NT_sf"/>
</dbReference>
<dbReference type="GO" id="GO:0031123">
    <property type="term" value="P:RNA 3'-end processing"/>
    <property type="evidence" value="ECO:0007669"/>
    <property type="project" value="TreeGrafter"/>
</dbReference>
<dbReference type="PANTHER" id="PTHR12271:SF40">
    <property type="entry name" value="POLY(A) RNA POLYMERASE GLD2"/>
    <property type="match status" value="1"/>
</dbReference>
<evidence type="ECO:0000313" key="2">
    <source>
        <dbReference type="EMBL" id="KAF4665568.1"/>
    </source>
</evidence>
<evidence type="ECO:0000259" key="1">
    <source>
        <dbReference type="Pfam" id="PF22600"/>
    </source>
</evidence>
<feature type="domain" description="Poly(A) RNA polymerase mitochondrial-like central palm" evidence="1">
    <location>
        <begin position="353"/>
        <end position="505"/>
    </location>
</feature>
<accession>A0A7J6M1X2</accession>
<comment type="caution">
    <text evidence="2">The sequence shown here is derived from an EMBL/GenBank/DDBJ whole genome shotgun (WGS) entry which is preliminary data.</text>
</comment>
<reference evidence="2 3" key="1">
    <citation type="submission" date="2020-04" db="EMBL/GenBank/DDBJ databases">
        <title>Perkinsus olseni comparative genomics.</title>
        <authorList>
            <person name="Bogema D.R."/>
        </authorList>
    </citation>
    <scope>NUCLEOTIDE SEQUENCE [LARGE SCALE GENOMIC DNA]</scope>
    <source>
        <strain evidence="2">ATCC PRA-179</strain>
    </source>
</reference>
<protein>
    <recommendedName>
        <fullName evidence="1">Poly(A) RNA polymerase mitochondrial-like central palm domain-containing protein</fullName>
    </recommendedName>
</protein>
<organism evidence="2 3">
    <name type="scientific">Perkinsus olseni</name>
    <name type="common">Perkinsus atlanticus</name>
    <dbReference type="NCBI Taxonomy" id="32597"/>
    <lineage>
        <taxon>Eukaryota</taxon>
        <taxon>Sar</taxon>
        <taxon>Alveolata</taxon>
        <taxon>Perkinsozoa</taxon>
        <taxon>Perkinsea</taxon>
        <taxon>Perkinsida</taxon>
        <taxon>Perkinsidae</taxon>
        <taxon>Perkinsus</taxon>
    </lineage>
</organism>
<dbReference type="OrthoDB" id="299395at2759"/>
<dbReference type="PANTHER" id="PTHR12271">
    <property type="entry name" value="POLY A POLYMERASE CID PAP -RELATED"/>
    <property type="match status" value="1"/>
</dbReference>
<dbReference type="Pfam" id="PF22600">
    <property type="entry name" value="MTPAP-like_central"/>
    <property type="match status" value="1"/>
</dbReference>
<proteinExistence type="predicted"/>
<dbReference type="EMBL" id="JABAHT010000091">
    <property type="protein sequence ID" value="KAF4665568.1"/>
    <property type="molecule type" value="Genomic_DNA"/>
</dbReference>
<dbReference type="Gene3D" id="3.30.460.10">
    <property type="entry name" value="Beta Polymerase, domain 2"/>
    <property type="match status" value="1"/>
</dbReference>